<dbReference type="InterPro" id="IPR032675">
    <property type="entry name" value="LRR_dom_sf"/>
</dbReference>
<dbReference type="AlphaFoldDB" id="A0A022R184"/>
<dbReference type="SUPFAM" id="SSF52058">
    <property type="entry name" value="L domain-like"/>
    <property type="match status" value="1"/>
</dbReference>
<sequence length="962" mass="109196">MADAIVSVVLERIAALVEQKIRYEVNLVRGVKKEILKLSVDLNTVRNVLEDAEKKGCTDKVVKGWLTRLENTTCEMDDVLEEWNHSIRTFQIEQQSSDRDVVPHNKCTVRFCIPRSCLCFKKVSVRREIALKIKEVKEVLDQILAEKDRFGLTIAASQPSDRESWRGQTTSFVDLEEVYGRKFEREALVRKLLGEGGGSEEGIRVASIVGVGGLGKTTLAQLAYNDSRVMKFFKLRIWISVSDPFDEVEIAKRIVEKAGGRLPNSMDLDGMLQCVKESISGKKFILVMDDVWTEDDTKWKLLKNALKSGGKGSKVLVTTRNERVAKMMMGEFIENDWMIHRLGVLSDEDCWSLFCRIALCGKSKDACEELENTGKEIANKCKGLPLAIKTLASALRFKNTLEEWERVLGSEIWKLEEVEDDVFRHLFLSYNELSPTLKHCFSYCAVFPKDTRIDVDSIIERWMAMGYLGSNADDDDDWKVRGRGYFGNLAARSLFQDFRKDGDKEINSFMMHDIVHDFAQFLRKDVGSIRTMKTTCGTCNSLLLSKVEKYRSCLFDSEEVVEPHVCDSQTRFLRVDQCTLGGISSEIGNLSELIHLDLSSNRILKELPESLCNLSKLERLNVNECRELCGLPQGIHRLKKLKHLCNEGTYSLQRYPQGIAELTSLVTLNKFLPCDGNKVGWLKNFNRVRGKVELSIKISSSCCDLVEDAREAELGKKVHIQDLTIFFNGEKVNESSSSSSLSSIWNEVLDALHPHPNLQQLTIEFYNGSRLPGWIVSPLNKLTSIVLFFCERLPSLPPLGKLPLLETLSIQNLCELEHVGREFLGIATATTTTSSCSSSCWSSSVVGTNTIDGGFPKLKTLTFWRCEKWNKWEDIGAEEDEEEYSIMRCLTHRLIIMPCLTELEIRGCDGLTELPQRLLRKVSRSLEKLNISGSTQLKQFYADGDGRKFISRHMNPRLRFAY</sequence>
<dbReference type="PRINTS" id="PR00364">
    <property type="entry name" value="DISEASERSIST"/>
</dbReference>
<feature type="domain" description="NB-ARC" evidence="7">
    <location>
        <begin position="200"/>
        <end position="359"/>
    </location>
</feature>
<dbReference type="Gene3D" id="1.10.8.430">
    <property type="entry name" value="Helical domain of apoptotic protease-activating factors"/>
    <property type="match status" value="1"/>
</dbReference>
<dbReference type="Gene3D" id="3.40.50.300">
    <property type="entry name" value="P-loop containing nucleotide triphosphate hydrolases"/>
    <property type="match status" value="1"/>
</dbReference>
<dbReference type="PANTHER" id="PTHR36766:SF45">
    <property type="entry name" value="NB-ARC DOMAIN-CONTAINING PROTEIN"/>
    <property type="match status" value="1"/>
</dbReference>
<evidence type="ECO:0000259" key="10">
    <source>
        <dbReference type="Pfam" id="PF25019"/>
    </source>
</evidence>
<dbReference type="GO" id="GO:0051707">
    <property type="term" value="P:response to other organism"/>
    <property type="evidence" value="ECO:0007669"/>
    <property type="project" value="UniProtKB-ARBA"/>
</dbReference>
<dbReference type="Pfam" id="PF18052">
    <property type="entry name" value="Rx_N"/>
    <property type="match status" value="1"/>
</dbReference>
<dbReference type="Pfam" id="PF23559">
    <property type="entry name" value="WHD_DRP"/>
    <property type="match status" value="1"/>
</dbReference>
<dbReference type="PANTHER" id="PTHR36766">
    <property type="entry name" value="PLANT BROAD-SPECTRUM MILDEW RESISTANCE PROTEIN RPW8"/>
    <property type="match status" value="1"/>
</dbReference>
<dbReference type="Pfam" id="PF00931">
    <property type="entry name" value="NB-ARC"/>
    <property type="match status" value="1"/>
</dbReference>
<dbReference type="Gene3D" id="1.20.5.4130">
    <property type="match status" value="1"/>
</dbReference>
<keyword evidence="12" id="KW-1185">Reference proteome</keyword>
<accession>A0A022R184</accession>
<dbReference type="Proteomes" id="UP000030748">
    <property type="component" value="Unassembled WGS sequence"/>
</dbReference>
<reference evidence="11 12" key="1">
    <citation type="journal article" date="2013" name="Proc. Natl. Acad. Sci. U.S.A.">
        <title>Fine-scale variation in meiotic recombination in Mimulus inferred from population shotgun sequencing.</title>
        <authorList>
            <person name="Hellsten U."/>
            <person name="Wright K.M."/>
            <person name="Jenkins J."/>
            <person name="Shu S."/>
            <person name="Yuan Y."/>
            <person name="Wessler S.R."/>
            <person name="Schmutz J."/>
            <person name="Willis J.H."/>
            <person name="Rokhsar D.S."/>
        </authorList>
    </citation>
    <scope>NUCLEOTIDE SEQUENCE [LARGE SCALE GENOMIC DNA]</scope>
    <source>
        <strain evidence="12">cv. DUN x IM62</strain>
    </source>
</reference>
<feature type="domain" description="Disease resistance protein winged helix" evidence="9">
    <location>
        <begin position="446"/>
        <end position="519"/>
    </location>
</feature>
<protein>
    <recommendedName>
        <fullName evidence="13">NB-ARC domain-containing protein</fullName>
    </recommendedName>
</protein>
<evidence type="ECO:0000256" key="5">
    <source>
        <dbReference type="ARBA" id="ARBA00022821"/>
    </source>
</evidence>
<evidence type="ECO:0000256" key="6">
    <source>
        <dbReference type="ARBA" id="ARBA00022840"/>
    </source>
</evidence>
<evidence type="ECO:0000259" key="9">
    <source>
        <dbReference type="Pfam" id="PF23559"/>
    </source>
</evidence>
<dbReference type="Gene3D" id="3.80.10.10">
    <property type="entry name" value="Ribonuclease Inhibitor"/>
    <property type="match status" value="2"/>
</dbReference>
<keyword evidence="5" id="KW-0611">Plant defense</keyword>
<dbReference type="Pfam" id="PF25019">
    <property type="entry name" value="LRR_R13L1-DRL21"/>
    <property type="match status" value="1"/>
</dbReference>
<evidence type="ECO:0000313" key="11">
    <source>
        <dbReference type="EMBL" id="EYU33971.1"/>
    </source>
</evidence>
<evidence type="ECO:0000313" key="12">
    <source>
        <dbReference type="Proteomes" id="UP000030748"/>
    </source>
</evidence>
<proteinExistence type="inferred from homology"/>
<dbReference type="InterPro" id="IPR036388">
    <property type="entry name" value="WH-like_DNA-bd_sf"/>
</dbReference>
<keyword evidence="2" id="KW-0433">Leucine-rich repeat</keyword>
<dbReference type="FunFam" id="1.10.10.10:FF:000322">
    <property type="entry name" value="Probable disease resistance protein At1g63360"/>
    <property type="match status" value="1"/>
</dbReference>
<dbReference type="eggNOG" id="KOG4658">
    <property type="taxonomic scope" value="Eukaryota"/>
</dbReference>
<feature type="domain" description="R13L1/DRL21-like LRR repeat region" evidence="10">
    <location>
        <begin position="681"/>
        <end position="813"/>
    </location>
</feature>
<evidence type="ECO:0000256" key="4">
    <source>
        <dbReference type="ARBA" id="ARBA00022741"/>
    </source>
</evidence>
<dbReference type="InterPro" id="IPR056789">
    <property type="entry name" value="LRR_R13L1-DRL21"/>
</dbReference>
<keyword evidence="6" id="KW-0067">ATP-binding</keyword>
<evidence type="ECO:0000256" key="3">
    <source>
        <dbReference type="ARBA" id="ARBA00022737"/>
    </source>
</evidence>
<gene>
    <name evidence="11" type="ORF">MIMGU_mgv1a020390mg</name>
</gene>
<dbReference type="GO" id="GO:0005524">
    <property type="term" value="F:ATP binding"/>
    <property type="evidence" value="ECO:0007669"/>
    <property type="project" value="UniProtKB-KW"/>
</dbReference>
<dbReference type="InterPro" id="IPR041118">
    <property type="entry name" value="Rx_N"/>
</dbReference>
<evidence type="ECO:0000259" key="8">
    <source>
        <dbReference type="Pfam" id="PF18052"/>
    </source>
</evidence>
<dbReference type="EMBL" id="KI630748">
    <property type="protein sequence ID" value="EYU33971.1"/>
    <property type="molecule type" value="Genomic_DNA"/>
</dbReference>
<name>A0A022R184_ERYGU</name>
<keyword evidence="4" id="KW-0547">Nucleotide-binding</keyword>
<dbReference type="InterPro" id="IPR027417">
    <property type="entry name" value="P-loop_NTPase"/>
</dbReference>
<evidence type="ECO:0000256" key="1">
    <source>
        <dbReference type="ARBA" id="ARBA00008894"/>
    </source>
</evidence>
<dbReference type="GO" id="GO:0006952">
    <property type="term" value="P:defense response"/>
    <property type="evidence" value="ECO:0007669"/>
    <property type="project" value="UniProtKB-KW"/>
</dbReference>
<dbReference type="InterPro" id="IPR042197">
    <property type="entry name" value="Apaf_helical"/>
</dbReference>
<organism evidence="11 12">
    <name type="scientific">Erythranthe guttata</name>
    <name type="common">Yellow monkey flower</name>
    <name type="synonym">Mimulus guttatus</name>
    <dbReference type="NCBI Taxonomy" id="4155"/>
    <lineage>
        <taxon>Eukaryota</taxon>
        <taxon>Viridiplantae</taxon>
        <taxon>Streptophyta</taxon>
        <taxon>Embryophyta</taxon>
        <taxon>Tracheophyta</taxon>
        <taxon>Spermatophyta</taxon>
        <taxon>Magnoliopsida</taxon>
        <taxon>eudicotyledons</taxon>
        <taxon>Gunneridae</taxon>
        <taxon>Pentapetalae</taxon>
        <taxon>asterids</taxon>
        <taxon>lamiids</taxon>
        <taxon>Lamiales</taxon>
        <taxon>Phrymaceae</taxon>
        <taxon>Erythranthe</taxon>
    </lineage>
</organism>
<dbReference type="InterPro" id="IPR002182">
    <property type="entry name" value="NB-ARC"/>
</dbReference>
<dbReference type="GO" id="GO:0043531">
    <property type="term" value="F:ADP binding"/>
    <property type="evidence" value="ECO:0007669"/>
    <property type="project" value="InterPro"/>
</dbReference>
<feature type="domain" description="Disease resistance N-terminal" evidence="8">
    <location>
        <begin position="5"/>
        <end position="91"/>
    </location>
</feature>
<dbReference type="SUPFAM" id="SSF52540">
    <property type="entry name" value="P-loop containing nucleoside triphosphate hydrolases"/>
    <property type="match status" value="1"/>
</dbReference>
<comment type="similarity">
    <text evidence="1">Belongs to the disease resistance NB-LRR family.</text>
</comment>
<evidence type="ECO:0000256" key="2">
    <source>
        <dbReference type="ARBA" id="ARBA00022614"/>
    </source>
</evidence>
<keyword evidence="3" id="KW-0677">Repeat</keyword>
<evidence type="ECO:0008006" key="13">
    <source>
        <dbReference type="Google" id="ProtNLM"/>
    </source>
</evidence>
<evidence type="ECO:0000259" key="7">
    <source>
        <dbReference type="Pfam" id="PF00931"/>
    </source>
</evidence>
<dbReference type="InterPro" id="IPR058922">
    <property type="entry name" value="WHD_DRP"/>
</dbReference>
<dbReference type="Gene3D" id="1.10.10.10">
    <property type="entry name" value="Winged helix-like DNA-binding domain superfamily/Winged helix DNA-binding domain"/>
    <property type="match status" value="1"/>
</dbReference>